<dbReference type="RefSeq" id="WP_092955621.1">
    <property type="nucleotide sequence ID" value="NZ_FOMQ01000014.1"/>
</dbReference>
<evidence type="ECO:0008006" key="3">
    <source>
        <dbReference type="Google" id="ProtNLM"/>
    </source>
</evidence>
<accession>A0A1I1XVK9</accession>
<dbReference type="InterPro" id="IPR006498">
    <property type="entry name" value="Tail_tube"/>
</dbReference>
<proteinExistence type="predicted"/>
<name>A0A1I1XVK9_9BURK</name>
<dbReference type="EMBL" id="FOMQ01000014">
    <property type="protein sequence ID" value="SFE09923.1"/>
    <property type="molecule type" value="Genomic_DNA"/>
</dbReference>
<dbReference type="NCBIfam" id="TIGR01611">
    <property type="entry name" value="tail_tube"/>
    <property type="match status" value="1"/>
</dbReference>
<reference evidence="2" key="1">
    <citation type="submission" date="2016-10" db="EMBL/GenBank/DDBJ databases">
        <authorList>
            <person name="Varghese N."/>
            <person name="Submissions S."/>
        </authorList>
    </citation>
    <scope>NUCLEOTIDE SEQUENCE [LARGE SCALE GENOMIC DNA]</scope>
    <source>
        <strain evidence="2">DSM 7481</strain>
    </source>
</reference>
<sequence>MGLPRVLKNFAVFGDGNNYRGEVPEVKLPTLSRKLEEYRSGGMNGPVGLDFGQEKMEAELKAAGWIKGMADKWGARMHDATLLRFVGGIQADDDGAVIPVEVVMRGRLQEIDPGNAKAGENTERTYKFHLSYYKEVVDGRVEIEIDLVNMVEIVNGVDNLAAMRAALGI</sequence>
<dbReference type="STRING" id="32040.SAMN04489710_11473"/>
<organism evidence="1 2">
    <name type="scientific">Paracidovorax konjaci</name>
    <dbReference type="NCBI Taxonomy" id="32040"/>
    <lineage>
        <taxon>Bacteria</taxon>
        <taxon>Pseudomonadati</taxon>
        <taxon>Pseudomonadota</taxon>
        <taxon>Betaproteobacteria</taxon>
        <taxon>Burkholderiales</taxon>
        <taxon>Comamonadaceae</taxon>
        <taxon>Paracidovorax</taxon>
    </lineage>
</organism>
<dbReference type="Pfam" id="PF04985">
    <property type="entry name" value="Phage_tube"/>
    <property type="match status" value="1"/>
</dbReference>
<keyword evidence="2" id="KW-1185">Reference proteome</keyword>
<gene>
    <name evidence="1" type="ORF">SAMN04489710_11473</name>
</gene>
<dbReference type="AlphaFoldDB" id="A0A1I1XVK9"/>
<protein>
    <recommendedName>
        <fullName evidence="3">Phage major tail tube protein</fullName>
    </recommendedName>
</protein>
<dbReference type="OrthoDB" id="3078668at2"/>
<evidence type="ECO:0000313" key="1">
    <source>
        <dbReference type="EMBL" id="SFE09923.1"/>
    </source>
</evidence>
<evidence type="ECO:0000313" key="2">
    <source>
        <dbReference type="Proteomes" id="UP000199517"/>
    </source>
</evidence>
<dbReference type="Proteomes" id="UP000199517">
    <property type="component" value="Unassembled WGS sequence"/>
</dbReference>